<dbReference type="InterPro" id="IPR029063">
    <property type="entry name" value="SAM-dependent_MTases_sf"/>
</dbReference>
<dbReference type="Pfam" id="PF08241">
    <property type="entry name" value="Methyltransf_11"/>
    <property type="match status" value="1"/>
</dbReference>
<dbReference type="GO" id="GO:0008757">
    <property type="term" value="F:S-adenosylmethionine-dependent methyltransferase activity"/>
    <property type="evidence" value="ECO:0007669"/>
    <property type="project" value="InterPro"/>
</dbReference>
<evidence type="ECO:0000313" key="3">
    <source>
        <dbReference type="Proteomes" id="UP001140513"/>
    </source>
</evidence>
<dbReference type="PANTHER" id="PTHR43591:SF110">
    <property type="entry name" value="RHODANESE DOMAIN-CONTAINING PROTEIN"/>
    <property type="match status" value="1"/>
</dbReference>
<gene>
    <name evidence="2" type="ORF">N0V89_002518</name>
</gene>
<dbReference type="PANTHER" id="PTHR43591">
    <property type="entry name" value="METHYLTRANSFERASE"/>
    <property type="match status" value="1"/>
</dbReference>
<evidence type="ECO:0000259" key="1">
    <source>
        <dbReference type="Pfam" id="PF08241"/>
    </source>
</evidence>
<dbReference type="Gene3D" id="3.40.50.150">
    <property type="entry name" value="Vaccinia Virus protein VP39"/>
    <property type="match status" value="1"/>
</dbReference>
<dbReference type="AlphaFoldDB" id="A0A9W8XSP7"/>
<dbReference type="SUPFAM" id="SSF53335">
    <property type="entry name" value="S-adenosyl-L-methionine-dependent methyltransferases"/>
    <property type="match status" value="1"/>
</dbReference>
<dbReference type="GeneID" id="80906048"/>
<dbReference type="Proteomes" id="UP001140513">
    <property type="component" value="Unassembled WGS sequence"/>
</dbReference>
<reference evidence="2" key="1">
    <citation type="submission" date="2022-10" db="EMBL/GenBank/DDBJ databases">
        <title>Tapping the CABI collections for fungal endophytes: first genome assemblies for Collariella, Neodidymelliopsis, Ascochyta clinopodiicola, Didymella pomorum, Didymosphaeria variabile, Neocosmospora piperis and Neocucurbitaria cava.</title>
        <authorList>
            <person name="Hill R."/>
        </authorList>
    </citation>
    <scope>NUCLEOTIDE SEQUENCE</scope>
    <source>
        <strain evidence="2">IMI 356815</strain>
    </source>
</reference>
<protein>
    <recommendedName>
        <fullName evidence="1">Methyltransferase type 11 domain-containing protein</fullName>
    </recommendedName>
</protein>
<evidence type="ECO:0000313" key="2">
    <source>
        <dbReference type="EMBL" id="KAJ4357941.1"/>
    </source>
</evidence>
<feature type="domain" description="Methyltransferase type 11" evidence="1">
    <location>
        <begin position="65"/>
        <end position="157"/>
    </location>
</feature>
<dbReference type="InterPro" id="IPR013216">
    <property type="entry name" value="Methyltransf_11"/>
</dbReference>
<dbReference type="OrthoDB" id="66144at2759"/>
<dbReference type="RefSeq" id="XP_056074800.1">
    <property type="nucleotide sequence ID" value="XM_056211327.1"/>
</dbReference>
<keyword evidence="3" id="KW-1185">Reference proteome</keyword>
<dbReference type="EMBL" id="JAPEUX010000002">
    <property type="protein sequence ID" value="KAJ4357941.1"/>
    <property type="molecule type" value="Genomic_DNA"/>
</dbReference>
<name>A0A9W8XSP7_9PLEO</name>
<dbReference type="CDD" id="cd02440">
    <property type="entry name" value="AdoMet_MTases"/>
    <property type="match status" value="1"/>
</dbReference>
<organism evidence="2 3">
    <name type="scientific">Didymosphaeria variabile</name>
    <dbReference type="NCBI Taxonomy" id="1932322"/>
    <lineage>
        <taxon>Eukaryota</taxon>
        <taxon>Fungi</taxon>
        <taxon>Dikarya</taxon>
        <taxon>Ascomycota</taxon>
        <taxon>Pezizomycotina</taxon>
        <taxon>Dothideomycetes</taxon>
        <taxon>Pleosporomycetidae</taxon>
        <taxon>Pleosporales</taxon>
        <taxon>Massarineae</taxon>
        <taxon>Didymosphaeriaceae</taxon>
        <taxon>Didymosphaeria</taxon>
    </lineage>
</organism>
<sequence>MASTNQPFLDRVFAAKSKDESRKLYDQWAASYDADMQTYSFTAHRIVAEMIPKYLKVAPADTSIVDAGCGSGLVGVTLQELGFKTIDGLDLSEGMLKVADKTGAYRKLEVTDLTQKLDIEDGTYDALTCSGTFTHGHIGPEPLPELTRIIKSGGILVATVLEIFWKEGGFEKVVKRLVDNGTVEVLEKDVHNYRKLGNESSGGVVLVLRKLQHVQSV</sequence>
<proteinExistence type="predicted"/>
<comment type="caution">
    <text evidence="2">The sequence shown here is derived from an EMBL/GenBank/DDBJ whole genome shotgun (WGS) entry which is preliminary data.</text>
</comment>
<accession>A0A9W8XSP7</accession>